<proteinExistence type="inferred from homology"/>
<dbReference type="InterPro" id="IPR000424">
    <property type="entry name" value="Primosome_PriB/ssb"/>
</dbReference>
<dbReference type="Proteomes" id="UP000242972">
    <property type="component" value="Unassembled WGS sequence"/>
</dbReference>
<name>A0A2T2WZ89_9FIRM</name>
<dbReference type="EMBL" id="PXYW01000108">
    <property type="protein sequence ID" value="PSR27560.1"/>
    <property type="molecule type" value="Genomic_DNA"/>
</dbReference>
<protein>
    <recommendedName>
        <fullName evidence="2 3">Single-stranded DNA-binding protein</fullName>
        <shortName evidence="2">SSB</shortName>
    </recommendedName>
</protein>
<sequence length="133" mass="14368">MVNLIVITGRMVADPELRYTPKGTAVAGFRIAVDRSFVPANGNREADFFSVVAWGKLGETVANNLKKGRLCGVEGRMQMRSYEAQDGTKRTVWELIAQNIHFLDSKKDGGAGSPAASTPEGGEDVVLPDDLPF</sequence>
<comment type="subunit">
    <text evidence="2">Homotetramer.</text>
</comment>
<dbReference type="HAMAP" id="MF_00984">
    <property type="entry name" value="SSB"/>
    <property type="match status" value="1"/>
</dbReference>
<comment type="caution">
    <text evidence="5">The sequence shown here is derived from an EMBL/GenBank/DDBJ whole genome shotgun (WGS) entry which is preliminary data.</text>
</comment>
<dbReference type="SUPFAM" id="SSF50249">
    <property type="entry name" value="Nucleic acid-binding proteins"/>
    <property type="match status" value="1"/>
</dbReference>
<keyword evidence="1 2" id="KW-0238">DNA-binding</keyword>
<feature type="region of interest" description="Disordered" evidence="4">
    <location>
        <begin position="104"/>
        <end position="133"/>
    </location>
</feature>
<dbReference type="Gene3D" id="2.40.50.140">
    <property type="entry name" value="Nucleic acid-binding proteins"/>
    <property type="match status" value="1"/>
</dbReference>
<accession>A0A2T2WZ89</accession>
<dbReference type="PROSITE" id="PS50935">
    <property type="entry name" value="SSB"/>
    <property type="match status" value="1"/>
</dbReference>
<evidence type="ECO:0000256" key="2">
    <source>
        <dbReference type="HAMAP-Rule" id="MF_00984"/>
    </source>
</evidence>
<dbReference type="GO" id="GO:0009295">
    <property type="term" value="C:nucleoid"/>
    <property type="evidence" value="ECO:0007669"/>
    <property type="project" value="TreeGrafter"/>
</dbReference>
<dbReference type="InterPro" id="IPR012340">
    <property type="entry name" value="NA-bd_OB-fold"/>
</dbReference>
<dbReference type="PIRSF" id="PIRSF002070">
    <property type="entry name" value="SSB"/>
    <property type="match status" value="1"/>
</dbReference>
<dbReference type="NCBIfam" id="TIGR00621">
    <property type="entry name" value="ssb"/>
    <property type="match status" value="1"/>
</dbReference>
<reference evidence="5 6" key="1">
    <citation type="journal article" date="2014" name="BMC Genomics">
        <title>Comparison of environmental and isolate Sulfobacillus genomes reveals diverse carbon, sulfur, nitrogen, and hydrogen metabolisms.</title>
        <authorList>
            <person name="Justice N.B."/>
            <person name="Norman A."/>
            <person name="Brown C.T."/>
            <person name="Singh A."/>
            <person name="Thomas B.C."/>
            <person name="Banfield J.F."/>
        </authorList>
    </citation>
    <scope>NUCLEOTIDE SEQUENCE [LARGE SCALE GENOMIC DNA]</scope>
    <source>
        <strain evidence="5">AMDSBA4</strain>
    </source>
</reference>
<dbReference type="GO" id="GO:0006260">
    <property type="term" value="P:DNA replication"/>
    <property type="evidence" value="ECO:0007669"/>
    <property type="project" value="InterPro"/>
</dbReference>
<comment type="caution">
    <text evidence="2">Lacks conserved residue(s) required for the propagation of feature annotation.</text>
</comment>
<organism evidence="5 6">
    <name type="scientific">Sulfobacillus benefaciens</name>
    <dbReference type="NCBI Taxonomy" id="453960"/>
    <lineage>
        <taxon>Bacteria</taxon>
        <taxon>Bacillati</taxon>
        <taxon>Bacillota</taxon>
        <taxon>Clostridia</taxon>
        <taxon>Eubacteriales</taxon>
        <taxon>Clostridiales Family XVII. Incertae Sedis</taxon>
        <taxon>Sulfobacillus</taxon>
    </lineage>
</organism>
<evidence type="ECO:0000256" key="4">
    <source>
        <dbReference type="SAM" id="MobiDB-lite"/>
    </source>
</evidence>
<dbReference type="Pfam" id="PF00436">
    <property type="entry name" value="SSB"/>
    <property type="match status" value="1"/>
</dbReference>
<dbReference type="CDD" id="cd04496">
    <property type="entry name" value="SSB_OBF"/>
    <property type="match status" value="1"/>
</dbReference>
<dbReference type="InterPro" id="IPR011344">
    <property type="entry name" value="ssDNA-bd"/>
</dbReference>
<dbReference type="AlphaFoldDB" id="A0A2T2WZ89"/>
<gene>
    <name evidence="5" type="ORF">C7B46_19370</name>
</gene>
<dbReference type="PANTHER" id="PTHR10302">
    <property type="entry name" value="SINGLE-STRANDED DNA-BINDING PROTEIN"/>
    <property type="match status" value="1"/>
</dbReference>
<evidence type="ECO:0000256" key="3">
    <source>
        <dbReference type="PIRNR" id="PIRNR002070"/>
    </source>
</evidence>
<evidence type="ECO:0000313" key="5">
    <source>
        <dbReference type="EMBL" id="PSR27560.1"/>
    </source>
</evidence>
<dbReference type="PANTHER" id="PTHR10302:SF27">
    <property type="entry name" value="SINGLE-STRANDED DNA-BINDING PROTEIN"/>
    <property type="match status" value="1"/>
</dbReference>
<feature type="compositionally biased region" description="Acidic residues" evidence="4">
    <location>
        <begin position="121"/>
        <end position="133"/>
    </location>
</feature>
<evidence type="ECO:0000313" key="6">
    <source>
        <dbReference type="Proteomes" id="UP000242972"/>
    </source>
</evidence>
<dbReference type="GO" id="GO:0003697">
    <property type="term" value="F:single-stranded DNA binding"/>
    <property type="evidence" value="ECO:0007669"/>
    <property type="project" value="UniProtKB-UniRule"/>
</dbReference>
<evidence type="ECO:0000256" key="1">
    <source>
        <dbReference type="ARBA" id="ARBA00023125"/>
    </source>
</evidence>